<evidence type="ECO:0000256" key="1">
    <source>
        <dbReference type="SAM" id="Phobius"/>
    </source>
</evidence>
<dbReference type="RefSeq" id="WP_254673680.1">
    <property type="nucleotide sequence ID" value="NZ_JAMWDU010000002.1"/>
</dbReference>
<keyword evidence="1" id="KW-0472">Membrane</keyword>
<keyword evidence="3" id="KW-1185">Reference proteome</keyword>
<organism evidence="2 3">
    <name type="scientific">Devosia ureilytica</name>
    <dbReference type="NCBI Taxonomy" id="2952754"/>
    <lineage>
        <taxon>Bacteria</taxon>
        <taxon>Pseudomonadati</taxon>
        <taxon>Pseudomonadota</taxon>
        <taxon>Alphaproteobacteria</taxon>
        <taxon>Hyphomicrobiales</taxon>
        <taxon>Devosiaceae</taxon>
        <taxon>Devosia</taxon>
    </lineage>
</organism>
<keyword evidence="1" id="KW-1133">Transmembrane helix</keyword>
<dbReference type="Proteomes" id="UP001060275">
    <property type="component" value="Unassembled WGS sequence"/>
</dbReference>
<dbReference type="AlphaFoldDB" id="A0A9Q4AN66"/>
<protein>
    <submittedName>
        <fullName evidence="2">Uncharacterized protein</fullName>
    </submittedName>
</protein>
<reference evidence="2" key="1">
    <citation type="submission" date="2022-06" db="EMBL/GenBank/DDBJ databases">
        <title>Devosia sp. XJ19-45 genome assembly.</title>
        <authorList>
            <person name="Li B."/>
            <person name="Cai M."/>
            <person name="Nie G."/>
            <person name="Li W."/>
        </authorList>
    </citation>
    <scope>NUCLEOTIDE SEQUENCE</scope>
    <source>
        <strain evidence="2">XJ19-45</strain>
    </source>
</reference>
<name>A0A9Q4AN66_9HYPH</name>
<sequence length="79" mass="9272">MAWELAAIWLIVAATIVWFVRDEGRQRLLQLSDQARTYATASVWAHREAIVPLPVVERPQRTMTEVQRRFAEVLRRKGR</sequence>
<dbReference type="EMBL" id="JAMWDU010000002">
    <property type="protein sequence ID" value="MCP8886638.1"/>
    <property type="molecule type" value="Genomic_DNA"/>
</dbReference>
<proteinExistence type="predicted"/>
<evidence type="ECO:0000313" key="2">
    <source>
        <dbReference type="EMBL" id="MCP8886638.1"/>
    </source>
</evidence>
<keyword evidence="1" id="KW-0812">Transmembrane</keyword>
<comment type="caution">
    <text evidence="2">The sequence shown here is derived from an EMBL/GenBank/DDBJ whole genome shotgun (WGS) entry which is preliminary data.</text>
</comment>
<gene>
    <name evidence="2" type="ORF">NF348_05940</name>
</gene>
<accession>A0A9Q4AN66</accession>
<evidence type="ECO:0000313" key="3">
    <source>
        <dbReference type="Proteomes" id="UP001060275"/>
    </source>
</evidence>
<feature type="transmembrane region" description="Helical" evidence="1">
    <location>
        <begin position="6"/>
        <end position="21"/>
    </location>
</feature>